<dbReference type="EMBL" id="CAXAMN010015557">
    <property type="protein sequence ID" value="CAK9046077.1"/>
    <property type="molecule type" value="Genomic_DNA"/>
</dbReference>
<sequence length="102" mass="11936">MFFFIFISKFLLSGEHLAVALRVGASRVKTPEMLGPFQFQQTGCEENGDGLTRFVWFFLVLIVKHDEVNIVMVNMMFVIPRRSRSFHMHEGFWTWTYLDASP</sequence>
<name>A0ABP0M3M3_9DINO</name>
<keyword evidence="3" id="KW-1185">Reference proteome</keyword>
<accession>A0ABP0M3M3</accession>
<feature type="signal peptide" evidence="1">
    <location>
        <begin position="1"/>
        <end position="20"/>
    </location>
</feature>
<evidence type="ECO:0000313" key="3">
    <source>
        <dbReference type="Proteomes" id="UP001642484"/>
    </source>
</evidence>
<evidence type="ECO:0008006" key="4">
    <source>
        <dbReference type="Google" id="ProtNLM"/>
    </source>
</evidence>
<organism evidence="2 3">
    <name type="scientific">Durusdinium trenchii</name>
    <dbReference type="NCBI Taxonomy" id="1381693"/>
    <lineage>
        <taxon>Eukaryota</taxon>
        <taxon>Sar</taxon>
        <taxon>Alveolata</taxon>
        <taxon>Dinophyceae</taxon>
        <taxon>Suessiales</taxon>
        <taxon>Symbiodiniaceae</taxon>
        <taxon>Durusdinium</taxon>
    </lineage>
</organism>
<keyword evidence="1" id="KW-0732">Signal</keyword>
<reference evidence="2 3" key="1">
    <citation type="submission" date="2024-02" db="EMBL/GenBank/DDBJ databases">
        <authorList>
            <person name="Chen Y."/>
            <person name="Shah S."/>
            <person name="Dougan E. K."/>
            <person name="Thang M."/>
            <person name="Chan C."/>
        </authorList>
    </citation>
    <scope>NUCLEOTIDE SEQUENCE [LARGE SCALE GENOMIC DNA]</scope>
</reference>
<proteinExistence type="predicted"/>
<feature type="chain" id="PRO_5045707807" description="Secreted protein" evidence="1">
    <location>
        <begin position="21"/>
        <end position="102"/>
    </location>
</feature>
<comment type="caution">
    <text evidence="2">The sequence shown here is derived from an EMBL/GenBank/DDBJ whole genome shotgun (WGS) entry which is preliminary data.</text>
</comment>
<evidence type="ECO:0000256" key="1">
    <source>
        <dbReference type="SAM" id="SignalP"/>
    </source>
</evidence>
<evidence type="ECO:0000313" key="2">
    <source>
        <dbReference type="EMBL" id="CAK9046077.1"/>
    </source>
</evidence>
<gene>
    <name evidence="2" type="ORF">CCMP2556_LOCUS23983</name>
</gene>
<dbReference type="Proteomes" id="UP001642484">
    <property type="component" value="Unassembled WGS sequence"/>
</dbReference>
<protein>
    <recommendedName>
        <fullName evidence="4">Secreted protein</fullName>
    </recommendedName>
</protein>